<protein>
    <submittedName>
        <fullName evidence="2">Uncharacterized protein</fullName>
    </submittedName>
</protein>
<evidence type="ECO:0000256" key="1">
    <source>
        <dbReference type="SAM" id="MobiDB-lite"/>
    </source>
</evidence>
<comment type="caution">
    <text evidence="2">The sequence shown here is derived from an EMBL/GenBank/DDBJ whole genome shotgun (WGS) entry which is preliminary data.</text>
</comment>
<keyword evidence="3" id="KW-1185">Reference proteome</keyword>
<organism evidence="2 3">
    <name type="scientific">Populus alba x Populus x berolinensis</name>
    <dbReference type="NCBI Taxonomy" id="444605"/>
    <lineage>
        <taxon>Eukaryota</taxon>
        <taxon>Viridiplantae</taxon>
        <taxon>Streptophyta</taxon>
        <taxon>Embryophyta</taxon>
        <taxon>Tracheophyta</taxon>
        <taxon>Spermatophyta</taxon>
        <taxon>Magnoliopsida</taxon>
        <taxon>eudicotyledons</taxon>
        <taxon>Gunneridae</taxon>
        <taxon>Pentapetalae</taxon>
        <taxon>rosids</taxon>
        <taxon>fabids</taxon>
        <taxon>Malpighiales</taxon>
        <taxon>Salicaceae</taxon>
        <taxon>Saliceae</taxon>
        <taxon>Populus</taxon>
    </lineage>
</organism>
<evidence type="ECO:0000313" key="3">
    <source>
        <dbReference type="Proteomes" id="UP001164929"/>
    </source>
</evidence>
<dbReference type="Proteomes" id="UP001164929">
    <property type="component" value="Chromosome 16"/>
</dbReference>
<evidence type="ECO:0000313" key="2">
    <source>
        <dbReference type="EMBL" id="KAJ6967984.1"/>
    </source>
</evidence>
<feature type="region of interest" description="Disordered" evidence="1">
    <location>
        <begin position="1"/>
        <end position="26"/>
    </location>
</feature>
<gene>
    <name evidence="2" type="ORF">NC653_036044</name>
</gene>
<sequence>MGRSKSVDFLTSEKQCTGKSDKRETQTDHMLVLNSQKSWNVSLRSKKDVEALLLKKQEANIKRERMKKYSFSNRILQHNFSFRREEMVYWKNRNSPRKVVDRVTR</sequence>
<accession>A0AAD6LJ67</accession>
<proteinExistence type="predicted"/>
<dbReference type="EMBL" id="JAQIZT010000016">
    <property type="protein sequence ID" value="KAJ6967984.1"/>
    <property type="molecule type" value="Genomic_DNA"/>
</dbReference>
<reference evidence="2 3" key="1">
    <citation type="journal article" date="2023" name="Mol. Ecol. Resour.">
        <title>Chromosome-level genome assembly of a triploid poplar Populus alba 'Berolinensis'.</title>
        <authorList>
            <person name="Chen S."/>
            <person name="Yu Y."/>
            <person name="Wang X."/>
            <person name="Wang S."/>
            <person name="Zhang T."/>
            <person name="Zhou Y."/>
            <person name="He R."/>
            <person name="Meng N."/>
            <person name="Wang Y."/>
            <person name="Liu W."/>
            <person name="Liu Z."/>
            <person name="Liu J."/>
            <person name="Guo Q."/>
            <person name="Huang H."/>
            <person name="Sederoff R.R."/>
            <person name="Wang G."/>
            <person name="Qu G."/>
            <person name="Chen S."/>
        </authorList>
    </citation>
    <scope>NUCLEOTIDE SEQUENCE [LARGE SCALE GENOMIC DNA]</scope>
    <source>
        <strain evidence="2">SC-2020</strain>
    </source>
</reference>
<dbReference type="AlphaFoldDB" id="A0AAD6LJ67"/>
<name>A0AAD6LJ67_9ROSI</name>